<feature type="compositionally biased region" description="Basic and acidic residues" evidence="1">
    <location>
        <begin position="101"/>
        <end position="122"/>
    </location>
</feature>
<reference evidence="2 3" key="1">
    <citation type="submission" date="2016-10" db="EMBL/GenBank/DDBJ databases">
        <authorList>
            <person name="de Groot N.N."/>
        </authorList>
    </citation>
    <scope>NUCLEOTIDE SEQUENCE [LARGE SCALE GENOMIC DNA]</scope>
    <source>
        <strain evidence="2 3">DSM 21741</strain>
    </source>
</reference>
<feature type="region of interest" description="Disordered" evidence="1">
    <location>
        <begin position="55"/>
        <end position="165"/>
    </location>
</feature>
<accession>A0A1H1UNQ2</accession>
<name>A0A1H1UNQ2_9ACTN</name>
<organism evidence="2 3">
    <name type="scientific">Friedmanniella luteola</name>
    <dbReference type="NCBI Taxonomy" id="546871"/>
    <lineage>
        <taxon>Bacteria</taxon>
        <taxon>Bacillati</taxon>
        <taxon>Actinomycetota</taxon>
        <taxon>Actinomycetes</taxon>
        <taxon>Propionibacteriales</taxon>
        <taxon>Nocardioidaceae</taxon>
        <taxon>Friedmanniella</taxon>
    </lineage>
</organism>
<proteinExistence type="predicted"/>
<sequence>MTPPEYPAAWDEKYTDPQLRLRLKDEVVAGDKGGKPGQWSARKAQLLAAEYEKAGGGYRGEKDETQQHLAEWSDERWQTADGSADARTGDDDERGGASRRYLPEKAWEQLSEEEKKATDAEKAAGSARGEQFVPNTDAAAAAGRDARRHHDDGDEPPVEGYDDLTAREAVRVVAGLEDDAEVEAVQAYEQTHDDRKTVLDRADRKLS</sequence>
<protein>
    <recommendedName>
        <fullName evidence="4">DUF5872 domain-containing protein</fullName>
    </recommendedName>
</protein>
<dbReference type="AlphaFoldDB" id="A0A1H1UNQ2"/>
<dbReference type="OrthoDB" id="791686at2"/>
<dbReference type="EMBL" id="LT629749">
    <property type="protein sequence ID" value="SDS73931.1"/>
    <property type="molecule type" value="Genomic_DNA"/>
</dbReference>
<dbReference type="STRING" id="546871.SAMN04488543_2294"/>
<feature type="compositionally biased region" description="Acidic residues" evidence="1">
    <location>
        <begin position="153"/>
        <end position="162"/>
    </location>
</feature>
<evidence type="ECO:0000313" key="3">
    <source>
        <dbReference type="Proteomes" id="UP000199092"/>
    </source>
</evidence>
<feature type="compositionally biased region" description="Basic and acidic residues" evidence="1">
    <location>
        <begin position="59"/>
        <end position="78"/>
    </location>
</feature>
<evidence type="ECO:0008006" key="4">
    <source>
        <dbReference type="Google" id="ProtNLM"/>
    </source>
</evidence>
<feature type="compositionally biased region" description="Basic and acidic residues" evidence="1">
    <location>
        <begin position="190"/>
        <end position="207"/>
    </location>
</feature>
<evidence type="ECO:0000313" key="2">
    <source>
        <dbReference type="EMBL" id="SDS73931.1"/>
    </source>
</evidence>
<dbReference type="Proteomes" id="UP000199092">
    <property type="component" value="Chromosome I"/>
</dbReference>
<feature type="region of interest" description="Disordered" evidence="1">
    <location>
        <begin position="186"/>
        <end position="207"/>
    </location>
</feature>
<keyword evidence="3" id="KW-1185">Reference proteome</keyword>
<gene>
    <name evidence="2" type="ORF">SAMN04488543_2294</name>
</gene>
<evidence type="ECO:0000256" key="1">
    <source>
        <dbReference type="SAM" id="MobiDB-lite"/>
    </source>
</evidence>
<dbReference type="RefSeq" id="WP_091413015.1">
    <property type="nucleotide sequence ID" value="NZ_LT629749.1"/>
</dbReference>